<dbReference type="OrthoDB" id="5135333at2759"/>
<proteinExistence type="predicted"/>
<dbReference type="EMBL" id="CDHN01000001">
    <property type="protein sequence ID" value="CEJ82154.1"/>
    <property type="molecule type" value="Genomic_DNA"/>
</dbReference>
<dbReference type="STRING" id="1531966.A0A0A1T9Z8"/>
<feature type="domain" description="Heterokaryon incompatibility" evidence="1">
    <location>
        <begin position="219"/>
        <end position="379"/>
    </location>
</feature>
<keyword evidence="3" id="KW-1185">Reference proteome</keyword>
<name>A0A0A1T9Z8_9HYPO</name>
<evidence type="ECO:0000313" key="3">
    <source>
        <dbReference type="Proteomes" id="UP000039046"/>
    </source>
</evidence>
<dbReference type="Proteomes" id="UP000039046">
    <property type="component" value="Unassembled WGS sequence"/>
</dbReference>
<gene>
    <name evidence="2" type="ORF">VHEMI02238</name>
</gene>
<accession>A0A0A1T9Z8</accession>
<dbReference type="PANTHER" id="PTHR33112">
    <property type="entry name" value="DOMAIN PROTEIN, PUTATIVE-RELATED"/>
    <property type="match status" value="1"/>
</dbReference>
<dbReference type="InterPro" id="IPR010730">
    <property type="entry name" value="HET"/>
</dbReference>
<organism evidence="2 3">
    <name type="scientific">[Torrubiella] hemipterigena</name>
    <dbReference type="NCBI Taxonomy" id="1531966"/>
    <lineage>
        <taxon>Eukaryota</taxon>
        <taxon>Fungi</taxon>
        <taxon>Dikarya</taxon>
        <taxon>Ascomycota</taxon>
        <taxon>Pezizomycotina</taxon>
        <taxon>Sordariomycetes</taxon>
        <taxon>Hypocreomycetidae</taxon>
        <taxon>Hypocreales</taxon>
        <taxon>Clavicipitaceae</taxon>
        <taxon>Clavicipitaceae incertae sedis</taxon>
        <taxon>'Torrubiella' clade</taxon>
    </lineage>
</organism>
<sequence>MASTASDPFHAEAARFQSLTEQLLSLVSAHTGVAGPNETEYYQHIQKIITDISGYVVYRLLNEGPGQWKQSVTTQANDFFKYGQQLIQSQAFKGIIETTSLEDTQFSGRMAALNNFLGAAYSLGNNHKPPEPGEVQYRGSIPRRYGYEIDQLIDAKFKPAQLPPWFDFTEAQRWITQCKESHALCKVPKQTQALLSAHPSWLIDVERMCLVKGGPGLQYVCLSYLCDSPCFKTGKRSLKKLQNQGSLAPPATAASANGGIPATVSHAIQVTSRLNRRYLWVDSLCLVHDDEAQLELDLVNMASIFANADLTIVIPTVAAASGLHGVSEVTPPIANRVYYRPRWWETPRKLDDRIKEQQKVLNDVSWGSPWRKRAWTFQENHFSNRFLVIDEKSMVWQCRCQVYFEGARLPERQETYNTHGQGLKVASPSFKDYATLVSAVNIRQLRSAEESLYVFGGIMGALDASWNSGWIAGLPSQFFDLALVWYNEKPLKKRGSVNSDLMMPSWSWAAWEGAIAFLDEPKGKDSLTSLVQWRLSPRRRTWTPLSQIQASQSQTGGSAQPGDAISSAMGSLSISGSPASETKAVTHFSPYLLGGTVQHLSLHVMEYETAGIPLVNKEGDCIGMITPHEAITPVKNTSAITCDVIAVSELSMDGMEVYNVLWVDKVDGVVSRKGVGRVVKEMWLAMKPSTIDIIIG</sequence>
<reference evidence="2 3" key="1">
    <citation type="journal article" date="2015" name="Genome Announc.">
        <title>Draft Genome Sequence and Gene Annotation of the Entomopathogenic Fungus Verticillium hemipterigenum.</title>
        <authorList>
            <person name="Horn F."/>
            <person name="Habel A."/>
            <person name="Scharf D.H."/>
            <person name="Dworschak J."/>
            <person name="Brakhage A.A."/>
            <person name="Guthke R."/>
            <person name="Hertweck C."/>
            <person name="Linde J."/>
        </authorList>
    </citation>
    <scope>NUCLEOTIDE SEQUENCE [LARGE SCALE GENOMIC DNA]</scope>
</reference>
<evidence type="ECO:0000313" key="2">
    <source>
        <dbReference type="EMBL" id="CEJ82154.1"/>
    </source>
</evidence>
<dbReference type="PANTHER" id="PTHR33112:SF12">
    <property type="entry name" value="HETEROKARYON INCOMPATIBILITY DOMAIN-CONTAINING PROTEIN"/>
    <property type="match status" value="1"/>
</dbReference>
<dbReference type="Pfam" id="PF06985">
    <property type="entry name" value="HET"/>
    <property type="match status" value="1"/>
</dbReference>
<protein>
    <recommendedName>
        <fullName evidence="1">Heterokaryon incompatibility domain-containing protein</fullName>
    </recommendedName>
</protein>
<evidence type="ECO:0000259" key="1">
    <source>
        <dbReference type="Pfam" id="PF06985"/>
    </source>
</evidence>
<dbReference type="AlphaFoldDB" id="A0A0A1T9Z8"/>
<dbReference type="HOGENOM" id="CLU_395966_0_0_1"/>